<accession>A0ABT9WXY2</accession>
<gene>
    <name evidence="1" type="ORF">J2S08_004051</name>
</gene>
<evidence type="ECO:0000313" key="2">
    <source>
        <dbReference type="Proteomes" id="UP001223586"/>
    </source>
</evidence>
<keyword evidence="2" id="KW-1185">Reference proteome</keyword>
<organism evidence="1 2">
    <name type="scientific">Bacillus chungangensis</name>
    <dbReference type="NCBI Taxonomy" id="587633"/>
    <lineage>
        <taxon>Bacteria</taxon>
        <taxon>Bacillati</taxon>
        <taxon>Bacillota</taxon>
        <taxon>Bacilli</taxon>
        <taxon>Bacillales</taxon>
        <taxon>Bacillaceae</taxon>
        <taxon>Bacillus</taxon>
    </lineage>
</organism>
<protein>
    <recommendedName>
        <fullName evidence="3">Aspartate phosphatase</fullName>
    </recommendedName>
</protein>
<evidence type="ECO:0008006" key="3">
    <source>
        <dbReference type="Google" id="ProtNLM"/>
    </source>
</evidence>
<comment type="caution">
    <text evidence="1">The sequence shown here is derived from an EMBL/GenBank/DDBJ whole genome shotgun (WGS) entry which is preliminary data.</text>
</comment>
<evidence type="ECO:0000313" key="1">
    <source>
        <dbReference type="EMBL" id="MDQ0178148.1"/>
    </source>
</evidence>
<proteinExistence type="predicted"/>
<dbReference type="Proteomes" id="UP001223586">
    <property type="component" value="Unassembled WGS sequence"/>
</dbReference>
<name>A0ABT9WXY2_9BACI</name>
<sequence length="50" mass="5528">MKKVKLMLVGFVAIGALVFGVDAKEASFNMAYTEYKTGNIYIGFDHGMHI</sequence>
<reference evidence="1 2" key="1">
    <citation type="submission" date="2023-07" db="EMBL/GenBank/DDBJ databases">
        <title>Genomic Encyclopedia of Type Strains, Phase IV (KMG-IV): sequencing the most valuable type-strain genomes for metagenomic binning, comparative biology and taxonomic classification.</title>
        <authorList>
            <person name="Goeker M."/>
        </authorList>
    </citation>
    <scope>NUCLEOTIDE SEQUENCE [LARGE SCALE GENOMIC DNA]</scope>
    <source>
        <strain evidence="1 2">DSM 23837</strain>
    </source>
</reference>
<dbReference type="RefSeq" id="WP_307232727.1">
    <property type="nucleotide sequence ID" value="NZ_JAUSTT010000034.1"/>
</dbReference>
<dbReference type="EMBL" id="JAUSTT010000034">
    <property type="protein sequence ID" value="MDQ0178148.1"/>
    <property type="molecule type" value="Genomic_DNA"/>
</dbReference>